<keyword evidence="2" id="KW-1185">Reference proteome</keyword>
<protein>
    <submittedName>
        <fullName evidence="1">Uncharacterized protein</fullName>
    </submittedName>
</protein>
<name>A0AAD7ZF50_DIPPU</name>
<reference evidence="1" key="1">
    <citation type="journal article" date="2023" name="IScience">
        <title>Live-bearing cockroach genome reveals convergent evolutionary mechanisms linked to viviparity in insects and beyond.</title>
        <authorList>
            <person name="Fouks B."/>
            <person name="Harrison M.C."/>
            <person name="Mikhailova A.A."/>
            <person name="Marchal E."/>
            <person name="English S."/>
            <person name="Carruthers M."/>
            <person name="Jennings E.C."/>
            <person name="Chiamaka E.L."/>
            <person name="Frigard R.A."/>
            <person name="Pippel M."/>
            <person name="Attardo G.M."/>
            <person name="Benoit J.B."/>
            <person name="Bornberg-Bauer E."/>
            <person name="Tobe S.S."/>
        </authorList>
    </citation>
    <scope>NUCLEOTIDE SEQUENCE</scope>
    <source>
        <strain evidence="1">Stay&amp;Tobe</strain>
    </source>
</reference>
<evidence type="ECO:0000313" key="1">
    <source>
        <dbReference type="EMBL" id="KAJ9579017.1"/>
    </source>
</evidence>
<proteinExistence type="predicted"/>
<accession>A0AAD7ZF50</accession>
<reference evidence="1" key="2">
    <citation type="submission" date="2023-05" db="EMBL/GenBank/DDBJ databases">
        <authorList>
            <person name="Fouks B."/>
        </authorList>
    </citation>
    <scope>NUCLEOTIDE SEQUENCE</scope>
    <source>
        <strain evidence="1">Stay&amp;Tobe</strain>
        <tissue evidence="1">Testes</tissue>
    </source>
</reference>
<gene>
    <name evidence="1" type="ORF">L9F63_024877</name>
</gene>
<evidence type="ECO:0000313" key="2">
    <source>
        <dbReference type="Proteomes" id="UP001233999"/>
    </source>
</evidence>
<feature type="non-terminal residue" evidence="1">
    <location>
        <position position="122"/>
    </location>
</feature>
<dbReference type="EMBL" id="JASPKZ010008768">
    <property type="protein sequence ID" value="KAJ9579017.1"/>
    <property type="molecule type" value="Genomic_DNA"/>
</dbReference>
<organism evidence="1 2">
    <name type="scientific">Diploptera punctata</name>
    <name type="common">Pacific beetle cockroach</name>
    <dbReference type="NCBI Taxonomy" id="6984"/>
    <lineage>
        <taxon>Eukaryota</taxon>
        <taxon>Metazoa</taxon>
        <taxon>Ecdysozoa</taxon>
        <taxon>Arthropoda</taxon>
        <taxon>Hexapoda</taxon>
        <taxon>Insecta</taxon>
        <taxon>Pterygota</taxon>
        <taxon>Neoptera</taxon>
        <taxon>Polyneoptera</taxon>
        <taxon>Dictyoptera</taxon>
        <taxon>Blattodea</taxon>
        <taxon>Blaberoidea</taxon>
        <taxon>Blaberidae</taxon>
        <taxon>Diplopterinae</taxon>
        <taxon>Diploptera</taxon>
    </lineage>
</organism>
<dbReference type="Proteomes" id="UP001233999">
    <property type="component" value="Unassembled WGS sequence"/>
</dbReference>
<comment type="caution">
    <text evidence="1">The sequence shown here is derived from an EMBL/GenBank/DDBJ whole genome shotgun (WGS) entry which is preliminary data.</text>
</comment>
<sequence length="122" mass="14050">SLENIMRDKTQNASVQNINEKYGNDPGKVRQFQMPEKIDGPHDLKLQNVSLQFLAIKKFKAQFVADNCNRFDNLITFLKEIFSTQLTTLFQDMTALRKAEVVNQLKTTTQKSLTKLKNLIDT</sequence>
<dbReference type="AlphaFoldDB" id="A0AAD7ZF50"/>